<comment type="caution">
    <text evidence="2">The sequence shown here is derived from an EMBL/GenBank/DDBJ whole genome shotgun (WGS) entry which is preliminary data.</text>
</comment>
<feature type="signal peptide" evidence="1">
    <location>
        <begin position="1"/>
        <end position="18"/>
    </location>
</feature>
<reference evidence="3" key="1">
    <citation type="journal article" date="2019" name="Int. J. Syst. Evol. Microbiol.">
        <title>The Global Catalogue of Microorganisms (GCM) 10K type strain sequencing project: providing services to taxonomists for standard genome sequencing and annotation.</title>
        <authorList>
            <consortium name="The Broad Institute Genomics Platform"/>
            <consortium name="The Broad Institute Genome Sequencing Center for Infectious Disease"/>
            <person name="Wu L."/>
            <person name="Ma J."/>
        </authorList>
    </citation>
    <scope>NUCLEOTIDE SEQUENCE [LARGE SCALE GENOMIC DNA]</scope>
    <source>
        <strain evidence="3">CCUG 63418</strain>
    </source>
</reference>
<evidence type="ECO:0008006" key="4">
    <source>
        <dbReference type="Google" id="ProtNLM"/>
    </source>
</evidence>
<dbReference type="Gene3D" id="2.40.128.490">
    <property type="entry name" value="Uncharacterised protein PF14869, DUF4488"/>
    <property type="match status" value="1"/>
</dbReference>
<gene>
    <name evidence="2" type="ORF">ACFQZS_04860</name>
</gene>
<feature type="chain" id="PRO_5046872553" description="Lipocalin-like domain-containing protein" evidence="1">
    <location>
        <begin position="19"/>
        <end position="131"/>
    </location>
</feature>
<name>A0ABW2YYD2_9SPHI</name>
<evidence type="ECO:0000313" key="2">
    <source>
        <dbReference type="EMBL" id="MFD0749461.1"/>
    </source>
</evidence>
<evidence type="ECO:0000313" key="3">
    <source>
        <dbReference type="Proteomes" id="UP001596958"/>
    </source>
</evidence>
<proteinExistence type="predicted"/>
<keyword evidence="3" id="KW-1185">Reference proteome</keyword>
<dbReference type="EMBL" id="JBHTHU010000002">
    <property type="protein sequence ID" value="MFD0749461.1"/>
    <property type="molecule type" value="Genomic_DNA"/>
</dbReference>
<sequence>MKKLVFAIAAFLIFSSFAQLSSLKGNWQYAGGISNGKKYAAPDGFTQQRKYTKDKFEAFLLEKGEKPVKYEAGTYSLKKDSCFEKQTYSLEPSTLTGKTINYHYNIKNDTLFLKGKLPNGIEVVDYWKKVK</sequence>
<organism evidence="2 3">
    <name type="scientific">Mucilaginibacter calamicampi</name>
    <dbReference type="NCBI Taxonomy" id="1302352"/>
    <lineage>
        <taxon>Bacteria</taxon>
        <taxon>Pseudomonadati</taxon>
        <taxon>Bacteroidota</taxon>
        <taxon>Sphingobacteriia</taxon>
        <taxon>Sphingobacteriales</taxon>
        <taxon>Sphingobacteriaceae</taxon>
        <taxon>Mucilaginibacter</taxon>
    </lineage>
</organism>
<accession>A0ABW2YYD2</accession>
<protein>
    <recommendedName>
        <fullName evidence="4">Lipocalin-like domain-containing protein</fullName>
    </recommendedName>
</protein>
<dbReference type="Proteomes" id="UP001596958">
    <property type="component" value="Unassembled WGS sequence"/>
</dbReference>
<evidence type="ECO:0000256" key="1">
    <source>
        <dbReference type="SAM" id="SignalP"/>
    </source>
</evidence>
<keyword evidence="1" id="KW-0732">Signal</keyword>
<dbReference type="RefSeq" id="WP_377097841.1">
    <property type="nucleotide sequence ID" value="NZ_JBHTHU010000002.1"/>
</dbReference>